<dbReference type="EMBL" id="GL732540">
    <property type="protein sequence ID" value="EFX82477.1"/>
    <property type="molecule type" value="Genomic_DNA"/>
</dbReference>
<evidence type="ECO:0000313" key="1">
    <source>
        <dbReference type="EMBL" id="EFX82477.1"/>
    </source>
</evidence>
<organism evidence="1 2">
    <name type="scientific">Daphnia pulex</name>
    <name type="common">Water flea</name>
    <dbReference type="NCBI Taxonomy" id="6669"/>
    <lineage>
        <taxon>Eukaryota</taxon>
        <taxon>Metazoa</taxon>
        <taxon>Ecdysozoa</taxon>
        <taxon>Arthropoda</taxon>
        <taxon>Crustacea</taxon>
        <taxon>Branchiopoda</taxon>
        <taxon>Diplostraca</taxon>
        <taxon>Cladocera</taxon>
        <taxon>Anomopoda</taxon>
        <taxon>Daphniidae</taxon>
        <taxon>Daphnia</taxon>
    </lineage>
</organism>
<sequence>MFSQTWIASLSQGIEYFRIILKLSSGTPTGSEMIFSLFLKNCNFSIVLLCKKKIIFAITNK</sequence>
<reference evidence="1 2" key="1">
    <citation type="journal article" date="2011" name="Science">
        <title>The ecoresponsive genome of Daphnia pulex.</title>
        <authorList>
            <person name="Colbourne J.K."/>
            <person name="Pfrender M.E."/>
            <person name="Gilbert D."/>
            <person name="Thomas W.K."/>
            <person name="Tucker A."/>
            <person name="Oakley T.H."/>
            <person name="Tokishita S."/>
            <person name="Aerts A."/>
            <person name="Arnold G.J."/>
            <person name="Basu M.K."/>
            <person name="Bauer D.J."/>
            <person name="Caceres C.E."/>
            <person name="Carmel L."/>
            <person name="Casola C."/>
            <person name="Choi J.H."/>
            <person name="Detter J.C."/>
            <person name="Dong Q."/>
            <person name="Dusheyko S."/>
            <person name="Eads B.D."/>
            <person name="Frohlich T."/>
            <person name="Geiler-Samerotte K.A."/>
            <person name="Gerlach D."/>
            <person name="Hatcher P."/>
            <person name="Jogdeo S."/>
            <person name="Krijgsveld J."/>
            <person name="Kriventseva E.V."/>
            <person name="Kultz D."/>
            <person name="Laforsch C."/>
            <person name="Lindquist E."/>
            <person name="Lopez J."/>
            <person name="Manak J.R."/>
            <person name="Muller J."/>
            <person name="Pangilinan J."/>
            <person name="Patwardhan R.P."/>
            <person name="Pitluck S."/>
            <person name="Pritham E.J."/>
            <person name="Rechtsteiner A."/>
            <person name="Rho M."/>
            <person name="Rogozin I.B."/>
            <person name="Sakarya O."/>
            <person name="Salamov A."/>
            <person name="Schaack S."/>
            <person name="Shapiro H."/>
            <person name="Shiga Y."/>
            <person name="Skalitzky C."/>
            <person name="Smith Z."/>
            <person name="Souvorov A."/>
            <person name="Sung W."/>
            <person name="Tang Z."/>
            <person name="Tsuchiya D."/>
            <person name="Tu H."/>
            <person name="Vos H."/>
            <person name="Wang M."/>
            <person name="Wolf Y.I."/>
            <person name="Yamagata H."/>
            <person name="Yamada T."/>
            <person name="Ye Y."/>
            <person name="Shaw J.R."/>
            <person name="Andrews J."/>
            <person name="Crease T.J."/>
            <person name="Tang H."/>
            <person name="Lucas S.M."/>
            <person name="Robertson H.M."/>
            <person name="Bork P."/>
            <person name="Koonin E.V."/>
            <person name="Zdobnov E.M."/>
            <person name="Grigoriev I.V."/>
            <person name="Lynch M."/>
            <person name="Boore J.L."/>
        </authorList>
    </citation>
    <scope>NUCLEOTIDE SEQUENCE [LARGE SCALE GENOMIC DNA]</scope>
</reference>
<evidence type="ECO:0000313" key="2">
    <source>
        <dbReference type="Proteomes" id="UP000000305"/>
    </source>
</evidence>
<dbReference type="Proteomes" id="UP000000305">
    <property type="component" value="Unassembled WGS sequence"/>
</dbReference>
<name>E9GDH3_DAPPU</name>
<gene>
    <name evidence="1" type="ORF">DAPPUDRAFT_302512</name>
</gene>
<dbReference type="AlphaFoldDB" id="E9GDH3"/>
<dbReference type="KEGG" id="dpx:DAPPUDRAFT_302512"/>
<proteinExistence type="predicted"/>
<accession>E9GDH3</accession>
<keyword evidence="2" id="KW-1185">Reference proteome</keyword>
<dbReference type="HOGENOM" id="CLU_2924926_0_0_1"/>
<dbReference type="InParanoid" id="E9GDH3"/>
<protein>
    <submittedName>
        <fullName evidence="1">Uncharacterized protein</fullName>
    </submittedName>
</protein>